<dbReference type="PANTHER" id="PTHR46696:SF1">
    <property type="entry name" value="CYTOCHROME P450 YJIB-RELATED"/>
    <property type="match status" value="1"/>
</dbReference>
<comment type="similarity">
    <text evidence="1 2">Belongs to the cytochrome P450 family.</text>
</comment>
<dbReference type="InterPro" id="IPR001128">
    <property type="entry name" value="Cyt_P450"/>
</dbReference>
<organism evidence="3 4">
    <name type="scientific">Streptomyces flaveolus</name>
    <dbReference type="NCBI Taxonomy" id="67297"/>
    <lineage>
        <taxon>Bacteria</taxon>
        <taxon>Bacillati</taxon>
        <taxon>Actinomycetota</taxon>
        <taxon>Actinomycetes</taxon>
        <taxon>Kitasatosporales</taxon>
        <taxon>Streptomycetaceae</taxon>
        <taxon>Streptomyces</taxon>
    </lineage>
</organism>
<accession>A0ABV3AI75</accession>
<keyword evidence="4" id="KW-1185">Reference proteome</keyword>
<dbReference type="InterPro" id="IPR017972">
    <property type="entry name" value="Cyt_P450_CS"/>
</dbReference>
<dbReference type="EMBL" id="JBFAEG010000028">
    <property type="protein sequence ID" value="MEU5711653.1"/>
    <property type="molecule type" value="Genomic_DNA"/>
</dbReference>
<keyword evidence="2" id="KW-0503">Monooxygenase</keyword>
<dbReference type="Pfam" id="PF00067">
    <property type="entry name" value="p450"/>
    <property type="match status" value="1"/>
</dbReference>
<proteinExistence type="inferred from homology"/>
<evidence type="ECO:0000256" key="2">
    <source>
        <dbReference type="RuleBase" id="RU000461"/>
    </source>
</evidence>
<dbReference type="SUPFAM" id="SSF48264">
    <property type="entry name" value="Cytochrome P450"/>
    <property type="match status" value="1"/>
</dbReference>
<keyword evidence="2" id="KW-0479">Metal-binding</keyword>
<gene>
    <name evidence="3" type="ORF">AB0H04_33180</name>
</gene>
<evidence type="ECO:0000313" key="4">
    <source>
        <dbReference type="Proteomes" id="UP001551011"/>
    </source>
</evidence>
<dbReference type="InterPro" id="IPR036396">
    <property type="entry name" value="Cyt_P450_sf"/>
</dbReference>
<evidence type="ECO:0000256" key="1">
    <source>
        <dbReference type="ARBA" id="ARBA00010617"/>
    </source>
</evidence>
<dbReference type="CDD" id="cd11029">
    <property type="entry name" value="CYP107-like"/>
    <property type="match status" value="1"/>
</dbReference>
<keyword evidence="2" id="KW-0349">Heme</keyword>
<dbReference type="PRINTS" id="PR00385">
    <property type="entry name" value="P450"/>
</dbReference>
<dbReference type="RefSeq" id="WP_030649935.1">
    <property type="nucleotide sequence ID" value="NZ_JBFAEG010000028.1"/>
</dbReference>
<dbReference type="PANTHER" id="PTHR46696">
    <property type="entry name" value="P450, PUTATIVE (EUROFUNG)-RELATED"/>
    <property type="match status" value="1"/>
</dbReference>
<comment type="caution">
    <text evidence="3">The sequence shown here is derived from an EMBL/GenBank/DDBJ whole genome shotgun (WGS) entry which is preliminary data.</text>
</comment>
<protein>
    <submittedName>
        <fullName evidence="3">Cytochrome P450</fullName>
    </submittedName>
</protein>
<dbReference type="PROSITE" id="PS00086">
    <property type="entry name" value="CYTOCHROME_P450"/>
    <property type="match status" value="1"/>
</dbReference>
<reference evidence="3 4" key="1">
    <citation type="submission" date="2024-06" db="EMBL/GenBank/DDBJ databases">
        <title>The Natural Products Discovery Center: Release of the First 8490 Sequenced Strains for Exploring Actinobacteria Biosynthetic Diversity.</title>
        <authorList>
            <person name="Kalkreuter E."/>
            <person name="Kautsar S.A."/>
            <person name="Yang D."/>
            <person name="Bader C.D."/>
            <person name="Teijaro C.N."/>
            <person name="Fluegel L."/>
            <person name="Davis C.M."/>
            <person name="Simpson J.R."/>
            <person name="Lauterbach L."/>
            <person name="Steele A.D."/>
            <person name="Gui C."/>
            <person name="Meng S."/>
            <person name="Li G."/>
            <person name="Viehrig K."/>
            <person name="Ye F."/>
            <person name="Su P."/>
            <person name="Kiefer A.F."/>
            <person name="Nichols A."/>
            <person name="Cepeda A.J."/>
            <person name="Yan W."/>
            <person name="Fan B."/>
            <person name="Jiang Y."/>
            <person name="Adhikari A."/>
            <person name="Zheng C.-J."/>
            <person name="Schuster L."/>
            <person name="Cowan T.M."/>
            <person name="Smanski M.J."/>
            <person name="Chevrette M.G."/>
            <person name="De Carvalho L.P.S."/>
            <person name="Shen B."/>
        </authorList>
    </citation>
    <scope>NUCLEOTIDE SEQUENCE [LARGE SCALE GENOMIC DNA]</scope>
    <source>
        <strain evidence="3 4">NPDC020594</strain>
    </source>
</reference>
<dbReference type="PRINTS" id="PR00359">
    <property type="entry name" value="BP450"/>
</dbReference>
<sequence length="424" mass="46402">MQPTHAPTTRQQPAGCPFAIDPTGSDIQGEIRHLRTRGPVTRVELPGGVHAWSVTGAALIRQVLLDPRVSKDAYRHWPAWINGEVTADWPLSIWVSVQNMVTAYGPEHTRLRRPVAGAFGVRRVHALRPRVEKIVGELLDRLADHLAAGPPGDFVDLREHFAHPLPSSVVSELFGVPETARGELLHIIKGFFATTSSKEEALRNITRLYTAMNDLVALKRRSPGDDLTTDLVASRDDQDGPMSEKELADNLILLLTAGYETTVNLLDNAVTRLLTHPGQLGLVRSGRATWDDVVDESLRLDAPGAHSVLRYAVDDLEIGGVAIPRGDAIMISYAAAGRDPDIHGSDADRFDVTRATRSEHLSFGHGVHYCLGAQLARLEATIALSALFERFPTLQLAVPADELRPLESFISNGHQEVPVRLGRE</sequence>
<dbReference type="Proteomes" id="UP001551011">
    <property type="component" value="Unassembled WGS sequence"/>
</dbReference>
<keyword evidence="2" id="KW-0408">Iron</keyword>
<name>A0ABV3AI75_9ACTN</name>
<evidence type="ECO:0000313" key="3">
    <source>
        <dbReference type="EMBL" id="MEU5711653.1"/>
    </source>
</evidence>
<dbReference type="InterPro" id="IPR002397">
    <property type="entry name" value="Cyt_P450_B"/>
</dbReference>
<keyword evidence="2" id="KW-0560">Oxidoreductase</keyword>
<dbReference type="Gene3D" id="1.10.630.10">
    <property type="entry name" value="Cytochrome P450"/>
    <property type="match status" value="1"/>
</dbReference>